<proteinExistence type="predicted"/>
<dbReference type="SUPFAM" id="SSF53448">
    <property type="entry name" value="Nucleotide-diphospho-sugar transferases"/>
    <property type="match status" value="1"/>
</dbReference>
<name>A0A1B9D6I6_MYCMA</name>
<evidence type="ECO:0000259" key="1">
    <source>
        <dbReference type="Pfam" id="PF00535"/>
    </source>
</evidence>
<comment type="caution">
    <text evidence="2">The sequence shown here is derived from an EMBL/GenBank/DDBJ whole genome shotgun (WGS) entry which is preliminary data.</text>
</comment>
<dbReference type="EMBL" id="MBEE01000163">
    <property type="protein sequence ID" value="OCB50773.1"/>
    <property type="molecule type" value="Genomic_DNA"/>
</dbReference>
<gene>
    <name evidence="2" type="ORF">A5677_23175</name>
</gene>
<feature type="domain" description="Glycosyltransferase 2-like" evidence="1">
    <location>
        <begin position="8"/>
        <end position="164"/>
    </location>
</feature>
<dbReference type="PANTHER" id="PTHR43685">
    <property type="entry name" value="GLYCOSYLTRANSFERASE"/>
    <property type="match status" value="1"/>
</dbReference>
<dbReference type="InterPro" id="IPR001173">
    <property type="entry name" value="Glyco_trans_2-like"/>
</dbReference>
<organism evidence="2 3">
    <name type="scientific">Mycobacterium malmoense</name>
    <dbReference type="NCBI Taxonomy" id="1780"/>
    <lineage>
        <taxon>Bacteria</taxon>
        <taxon>Bacillati</taxon>
        <taxon>Actinomycetota</taxon>
        <taxon>Actinomycetes</taxon>
        <taxon>Mycobacteriales</taxon>
        <taxon>Mycobacteriaceae</taxon>
        <taxon>Mycobacterium</taxon>
    </lineage>
</organism>
<dbReference type="PANTHER" id="PTHR43685:SF14">
    <property type="entry name" value="GLYCOSYLTRANSFERASE 2-LIKE DOMAIN-CONTAINING PROTEIN"/>
    <property type="match status" value="1"/>
</dbReference>
<evidence type="ECO:0000313" key="3">
    <source>
        <dbReference type="Proteomes" id="UP000092683"/>
    </source>
</evidence>
<dbReference type="Proteomes" id="UP000092683">
    <property type="component" value="Unassembled WGS sequence"/>
</dbReference>
<dbReference type="CDD" id="cd00761">
    <property type="entry name" value="Glyco_tranf_GTA_type"/>
    <property type="match status" value="1"/>
</dbReference>
<sequence>MPQQPSVTIVIPAYNEECYIGKCLDSCIDQTSAPEEIIVVSNKSTDNTAAIVRRYQAQHPHIDIQLLEQNEHQGIAPTRNHGFDHARSDIIARTDADSVIARDWVATIRRRFEDPAVDAASGPIGFHDMPLRGFLFWVDSTLRGKVQRYARNERFLIGANMAIRAQAWKSVRQLTQLDLEDRLHEDVDLALTLFKNDFEIAYEPGMVAAMSARRVESSPRDFYRYVTRYTRTTDLHGIRSPAAYTAITTLLLLYFPFRAMRFFYDVDHRRFTSSRLRDKLRGQRSRGARRQ</sequence>
<dbReference type="InterPro" id="IPR050834">
    <property type="entry name" value="Glycosyltransf_2"/>
</dbReference>
<dbReference type="Pfam" id="PF00535">
    <property type="entry name" value="Glycos_transf_2"/>
    <property type="match status" value="1"/>
</dbReference>
<dbReference type="Gene3D" id="3.90.550.10">
    <property type="entry name" value="Spore Coat Polysaccharide Biosynthesis Protein SpsA, Chain A"/>
    <property type="match status" value="1"/>
</dbReference>
<dbReference type="InterPro" id="IPR029044">
    <property type="entry name" value="Nucleotide-diphossugar_trans"/>
</dbReference>
<evidence type="ECO:0000313" key="2">
    <source>
        <dbReference type="EMBL" id="OCB50773.1"/>
    </source>
</evidence>
<dbReference type="AlphaFoldDB" id="A0A1B9D6I6"/>
<protein>
    <recommendedName>
        <fullName evidence="1">Glycosyltransferase 2-like domain-containing protein</fullName>
    </recommendedName>
</protein>
<dbReference type="OrthoDB" id="2369748at2"/>
<dbReference type="RefSeq" id="WP_065444688.1">
    <property type="nucleotide sequence ID" value="NZ_MBEA01000222.1"/>
</dbReference>
<reference evidence="2 3" key="1">
    <citation type="submission" date="2016-06" db="EMBL/GenBank/DDBJ databases">
        <authorList>
            <person name="Kjaerup R.B."/>
            <person name="Dalgaard T.S."/>
            <person name="Juul-Madsen H.R."/>
        </authorList>
    </citation>
    <scope>NUCLEOTIDE SEQUENCE [LARGE SCALE GENOMIC DNA]</scope>
    <source>
        <strain evidence="2 3">E3012</strain>
    </source>
</reference>
<accession>A0A1B9D6I6</accession>